<dbReference type="AlphaFoldDB" id="A0A420EJM0"/>
<dbReference type="RefSeq" id="WP_120353449.1">
    <property type="nucleotide sequence ID" value="NZ_RAQO01000003.1"/>
</dbReference>
<dbReference type="InterPro" id="IPR048261">
    <property type="entry name" value="SlpA/SlyD-like_ins_sf"/>
</dbReference>
<comment type="catalytic activity">
    <reaction evidence="1 5 6">
        <text>[protein]-peptidylproline (omega=180) = [protein]-peptidylproline (omega=0)</text>
        <dbReference type="Rhea" id="RHEA:16237"/>
        <dbReference type="Rhea" id="RHEA-COMP:10747"/>
        <dbReference type="Rhea" id="RHEA-COMP:10748"/>
        <dbReference type="ChEBI" id="CHEBI:83833"/>
        <dbReference type="ChEBI" id="CHEBI:83834"/>
        <dbReference type="EC" id="5.2.1.8"/>
    </reaction>
</comment>
<comment type="caution">
    <text evidence="8">The sequence shown here is derived from an EMBL/GenBank/DDBJ whole genome shotgun (WGS) entry which is preliminary data.</text>
</comment>
<dbReference type="EMBL" id="RAQO01000003">
    <property type="protein sequence ID" value="RKF20921.1"/>
    <property type="molecule type" value="Genomic_DNA"/>
</dbReference>
<dbReference type="InterPro" id="IPR046357">
    <property type="entry name" value="PPIase_dom_sf"/>
</dbReference>
<dbReference type="PANTHER" id="PTHR47861:SF4">
    <property type="entry name" value="FKBP-TYPE 16 KDA PEPTIDYL-PROLYL CIS-TRANS ISOMERASE"/>
    <property type="match status" value="1"/>
</dbReference>
<keyword evidence="9" id="KW-1185">Reference proteome</keyword>
<protein>
    <recommendedName>
        <fullName evidence="6">Peptidyl-prolyl cis-trans isomerase</fullName>
        <ecNumber evidence="6">5.2.1.8</ecNumber>
    </recommendedName>
</protein>
<dbReference type="Proteomes" id="UP000286482">
    <property type="component" value="Unassembled WGS sequence"/>
</dbReference>
<dbReference type="Pfam" id="PF00254">
    <property type="entry name" value="FKBP_C"/>
    <property type="match status" value="1"/>
</dbReference>
<keyword evidence="4 5" id="KW-0413">Isomerase</keyword>
<accession>A0A420EJM0</accession>
<keyword evidence="3 5" id="KW-0697">Rotamase</keyword>
<dbReference type="OrthoDB" id="9808891at2"/>
<evidence type="ECO:0000256" key="5">
    <source>
        <dbReference type="PROSITE-ProRule" id="PRU00277"/>
    </source>
</evidence>
<feature type="domain" description="PPIase FKBP-type" evidence="7">
    <location>
        <begin position="8"/>
        <end position="75"/>
    </location>
</feature>
<name>A0A420EJM0_9ALTE</name>
<dbReference type="Gene3D" id="3.10.50.40">
    <property type="match status" value="1"/>
</dbReference>
<evidence type="ECO:0000256" key="1">
    <source>
        <dbReference type="ARBA" id="ARBA00000971"/>
    </source>
</evidence>
<dbReference type="EC" id="5.2.1.8" evidence="6"/>
<organism evidence="8 9">
    <name type="scientific">Alginatibacterium sediminis</name>
    <dbReference type="NCBI Taxonomy" id="2164068"/>
    <lineage>
        <taxon>Bacteria</taxon>
        <taxon>Pseudomonadati</taxon>
        <taxon>Pseudomonadota</taxon>
        <taxon>Gammaproteobacteria</taxon>
        <taxon>Alteromonadales</taxon>
        <taxon>Alteromonadaceae</taxon>
        <taxon>Alginatibacterium</taxon>
    </lineage>
</organism>
<dbReference type="SUPFAM" id="SSF54534">
    <property type="entry name" value="FKBP-like"/>
    <property type="match status" value="1"/>
</dbReference>
<evidence type="ECO:0000259" key="7">
    <source>
        <dbReference type="PROSITE" id="PS50059"/>
    </source>
</evidence>
<dbReference type="NCBIfam" id="NF011676">
    <property type="entry name" value="PRK15095.1"/>
    <property type="match status" value="1"/>
</dbReference>
<comment type="similarity">
    <text evidence="2 6">Belongs to the FKBP-type PPIase family.</text>
</comment>
<evidence type="ECO:0000256" key="4">
    <source>
        <dbReference type="ARBA" id="ARBA00023235"/>
    </source>
</evidence>
<dbReference type="InterPro" id="IPR001179">
    <property type="entry name" value="PPIase_FKBP_dom"/>
</dbReference>
<gene>
    <name evidence="8" type="ORF">DBZ36_02980</name>
</gene>
<dbReference type="PROSITE" id="PS50059">
    <property type="entry name" value="FKBP_PPIASE"/>
    <property type="match status" value="1"/>
</dbReference>
<evidence type="ECO:0000313" key="8">
    <source>
        <dbReference type="EMBL" id="RKF20921.1"/>
    </source>
</evidence>
<evidence type="ECO:0000256" key="3">
    <source>
        <dbReference type="ARBA" id="ARBA00023110"/>
    </source>
</evidence>
<dbReference type="Gene3D" id="2.40.10.330">
    <property type="match status" value="1"/>
</dbReference>
<evidence type="ECO:0000313" key="9">
    <source>
        <dbReference type="Proteomes" id="UP000286482"/>
    </source>
</evidence>
<evidence type="ECO:0000256" key="2">
    <source>
        <dbReference type="ARBA" id="ARBA00006577"/>
    </source>
</evidence>
<proteinExistence type="inferred from homology"/>
<dbReference type="PANTHER" id="PTHR47861">
    <property type="entry name" value="FKBP-TYPE PEPTIDYL-PROLYL CIS-TRANS ISOMERASE SLYD"/>
    <property type="match status" value="1"/>
</dbReference>
<sequence length="144" mass="15372">MSKAIVADSAVVLNFTIKLEDGSIAESSFNYGKPAAFVLGDGSMSEGFESCLIGLAPGDNRSFTLSPEQGFGQSNPDNIKHMDRSRFDDDAPAEVGMILAFTQRDGQEVPGIVRDVVGDSVTVDFNHPLAGQSVTFDVEIIEVK</sequence>
<reference evidence="8 9" key="1">
    <citation type="submission" date="2018-09" db="EMBL/GenBank/DDBJ databases">
        <authorList>
            <person name="Wang Z."/>
        </authorList>
    </citation>
    <scope>NUCLEOTIDE SEQUENCE [LARGE SCALE GENOMIC DNA]</scope>
    <source>
        <strain evidence="8 9">ALS 81</strain>
    </source>
</reference>
<dbReference type="GO" id="GO:0003755">
    <property type="term" value="F:peptidyl-prolyl cis-trans isomerase activity"/>
    <property type="evidence" value="ECO:0007669"/>
    <property type="project" value="UniProtKB-UniRule"/>
</dbReference>
<evidence type="ECO:0000256" key="6">
    <source>
        <dbReference type="RuleBase" id="RU003915"/>
    </source>
</evidence>